<dbReference type="EMBL" id="JABAIA010000002">
    <property type="protein sequence ID" value="NLR66534.1"/>
    <property type="molecule type" value="Genomic_DNA"/>
</dbReference>
<sequence>MTTSSVLTRIYQDHLRLLASKTYDPYSAESLLKGPWGVLLYLFYYERYVDNSAPCAGSWLQQLYSTLQPQPVAGYSYCNGTTGPFWLLHHLHKHHFIDIDINGLAEGYIPAAIAESEKCLSVQNFDFLHGSAGICHHLLDYTHHEAVRLHLEKFVTALAAASRMTANGRSLPVFVLFEKPVDAGVDTFSLAHGTCSLLILLSRACIAGIAPDTCRQLIRECIDFMWHHQNPRQPDTPHALFPGILDGRAPYSRLSWCYGDFNVALALWQCGKTLQENTWQEHALDVMHYTLRRNTDQAAGIVDACLCHGSAGIAAFYRRFWYETGEPAFRTAADHWHQNTLQKVVFSDQPGIYGIRGWEGTDKQWEYCWDLLDGSSGIGLSLLSHITGNPLPWDEAFLLS</sequence>
<dbReference type="AlphaFoldDB" id="A0A847RX56"/>
<feature type="binding site" evidence="1">
    <location>
        <position position="257"/>
    </location>
    <ligand>
        <name>Zn(2+)</name>
        <dbReference type="ChEBI" id="CHEBI:29105"/>
    </ligand>
</feature>
<feature type="binding site" evidence="1">
    <location>
        <position position="307"/>
    </location>
    <ligand>
        <name>Zn(2+)</name>
        <dbReference type="ChEBI" id="CHEBI:29105"/>
    </ligand>
</feature>
<evidence type="ECO:0000313" key="3">
    <source>
        <dbReference type="Proteomes" id="UP000570474"/>
    </source>
</evidence>
<dbReference type="PRINTS" id="PR01955">
    <property type="entry name" value="LANCFRANKIA"/>
</dbReference>
<evidence type="ECO:0000256" key="1">
    <source>
        <dbReference type="PIRSR" id="PIRSR607822-1"/>
    </source>
</evidence>
<organism evidence="2 3">
    <name type="scientific">Chitinophaga varians</name>
    <dbReference type="NCBI Taxonomy" id="2202339"/>
    <lineage>
        <taxon>Bacteria</taxon>
        <taxon>Pseudomonadati</taxon>
        <taxon>Bacteroidota</taxon>
        <taxon>Chitinophagia</taxon>
        <taxon>Chitinophagales</taxon>
        <taxon>Chitinophagaceae</taxon>
        <taxon>Chitinophaga</taxon>
    </lineage>
</organism>
<gene>
    <name evidence="2" type="ORF">HGH92_19650</name>
</gene>
<dbReference type="SMART" id="SM01260">
    <property type="entry name" value="LANC_like"/>
    <property type="match status" value="1"/>
</dbReference>
<evidence type="ECO:0008006" key="4">
    <source>
        <dbReference type="Google" id="ProtNLM"/>
    </source>
</evidence>
<comment type="caution">
    <text evidence="2">The sequence shown here is derived from an EMBL/GenBank/DDBJ whole genome shotgun (WGS) entry which is preliminary data.</text>
</comment>
<feature type="binding site" evidence="1">
    <location>
        <position position="308"/>
    </location>
    <ligand>
        <name>Zn(2+)</name>
        <dbReference type="ChEBI" id="CHEBI:29105"/>
    </ligand>
</feature>
<name>A0A847RX56_9BACT</name>
<dbReference type="GO" id="GO:0031179">
    <property type="term" value="P:peptide modification"/>
    <property type="evidence" value="ECO:0007669"/>
    <property type="project" value="InterPro"/>
</dbReference>
<dbReference type="GO" id="GO:0046872">
    <property type="term" value="F:metal ion binding"/>
    <property type="evidence" value="ECO:0007669"/>
    <property type="project" value="UniProtKB-KW"/>
</dbReference>
<dbReference type="PRINTS" id="PR01950">
    <property type="entry name" value="LANCSUPER"/>
</dbReference>
<keyword evidence="1" id="KW-0862">Zinc</keyword>
<dbReference type="RefSeq" id="WP_168872452.1">
    <property type="nucleotide sequence ID" value="NZ_JABAIA010000002.1"/>
</dbReference>
<protein>
    <recommendedName>
        <fullName evidence="4">Lanthionine synthetase</fullName>
    </recommendedName>
</protein>
<dbReference type="Proteomes" id="UP000570474">
    <property type="component" value="Unassembled WGS sequence"/>
</dbReference>
<keyword evidence="3" id="KW-1185">Reference proteome</keyword>
<reference evidence="2 3" key="1">
    <citation type="submission" date="2020-04" db="EMBL/GenBank/DDBJ databases">
        <authorList>
            <person name="Yin C."/>
        </authorList>
    </citation>
    <scope>NUCLEOTIDE SEQUENCE [LARGE SCALE GENOMIC DNA]</scope>
    <source>
        <strain evidence="2 3">Ae27</strain>
    </source>
</reference>
<dbReference type="SUPFAM" id="SSF158745">
    <property type="entry name" value="LanC-like"/>
    <property type="match status" value="1"/>
</dbReference>
<evidence type="ECO:0000313" key="2">
    <source>
        <dbReference type="EMBL" id="NLR66534.1"/>
    </source>
</evidence>
<keyword evidence="1" id="KW-0479">Metal-binding</keyword>
<proteinExistence type="predicted"/>
<dbReference type="Gene3D" id="1.50.10.20">
    <property type="match status" value="1"/>
</dbReference>
<dbReference type="InterPro" id="IPR007822">
    <property type="entry name" value="LANC-like"/>
</dbReference>
<accession>A0A847RX56</accession>
<dbReference type="Pfam" id="PF05147">
    <property type="entry name" value="LANC_like"/>
    <property type="match status" value="1"/>
</dbReference>